<feature type="compositionally biased region" description="Low complexity" evidence="1">
    <location>
        <begin position="175"/>
        <end position="221"/>
    </location>
</feature>
<organism evidence="2 3">
    <name type="scientific">Diaporthe helianthi</name>
    <dbReference type="NCBI Taxonomy" id="158607"/>
    <lineage>
        <taxon>Eukaryota</taxon>
        <taxon>Fungi</taxon>
        <taxon>Dikarya</taxon>
        <taxon>Ascomycota</taxon>
        <taxon>Pezizomycotina</taxon>
        <taxon>Sordariomycetes</taxon>
        <taxon>Sordariomycetidae</taxon>
        <taxon>Diaporthales</taxon>
        <taxon>Diaporthaceae</taxon>
        <taxon>Diaporthe</taxon>
    </lineage>
</organism>
<sequence>MVALAGVVVSTKNQDPDPSCAEQEYYNTMMESRNRKVAVTDCANWLSGDISVAKDIPRYLEACSGDGDDERVSRVSAACSCIATSSVSSAASSTVVVTTTSSSPPSSHTSLTSIISTHLSVLDSSIVASTSEHPPTASSSASSHISSQSSASGPADTTFSATGSHTTSAPATVQSSSQTSDGSTTNTDTHSSDSTSASETHTSNSQSVDSSSSQSESAHVSSTDRGSALSTVSQSITASTVLVTSTIAVSTTVCPVTETAQPAPSPSGWDNTTTKRVTSTLYSTTTYTLTRCPPGASNCLAGNIPITKTIPVGTSILTTTKVIPTGTQSNQGASGTEQQVSPTQSGSAENDNNKKNGTPTPTGIQSPTSFTVINVPTTIHTIMNGVSAQILTVIPVTSALPVGNDGSSAEAPDAPYDANSWQAAEASRSGLTTKPMLPSNQTTAKDSTSSHLAVITAGAPGIASGAGIRVAFFVFVVALFL</sequence>
<keyword evidence="3" id="KW-1185">Reference proteome</keyword>
<comment type="caution">
    <text evidence="2">The sequence shown here is derived from an EMBL/GenBank/DDBJ whole genome shotgun (WGS) entry which is preliminary data.</text>
</comment>
<feature type="region of interest" description="Disordered" evidence="1">
    <location>
        <begin position="324"/>
        <end position="369"/>
    </location>
</feature>
<dbReference type="EMBL" id="MAVT02001798">
    <property type="protein sequence ID" value="POS70113.1"/>
    <property type="molecule type" value="Genomic_DNA"/>
</dbReference>
<feature type="compositionally biased region" description="Low complexity" evidence="1">
    <location>
        <begin position="128"/>
        <end position="152"/>
    </location>
</feature>
<feature type="compositionally biased region" description="Polar residues" evidence="1">
    <location>
        <begin position="155"/>
        <end position="174"/>
    </location>
</feature>
<dbReference type="OrthoDB" id="5242949at2759"/>
<dbReference type="STRING" id="158607.A0A2P5HIM8"/>
<accession>A0A2P5HIM8</accession>
<gene>
    <name evidence="2" type="ORF">DHEL01_v211493</name>
</gene>
<protein>
    <submittedName>
        <fullName evidence="2">Uncharacterized protein</fullName>
    </submittedName>
</protein>
<dbReference type="AlphaFoldDB" id="A0A2P5HIM8"/>
<proteinExistence type="predicted"/>
<name>A0A2P5HIM8_DIAHE</name>
<evidence type="ECO:0000313" key="2">
    <source>
        <dbReference type="EMBL" id="POS70113.1"/>
    </source>
</evidence>
<dbReference type="Proteomes" id="UP000094444">
    <property type="component" value="Unassembled WGS sequence"/>
</dbReference>
<reference evidence="2" key="1">
    <citation type="submission" date="2017-09" db="EMBL/GenBank/DDBJ databases">
        <title>Polyketide synthases of a Diaporthe helianthi virulent isolate.</title>
        <authorList>
            <person name="Baroncelli R."/>
        </authorList>
    </citation>
    <scope>NUCLEOTIDE SEQUENCE [LARGE SCALE GENOMIC DNA]</scope>
    <source>
        <strain evidence="2">7/96</strain>
    </source>
</reference>
<evidence type="ECO:0000256" key="1">
    <source>
        <dbReference type="SAM" id="MobiDB-lite"/>
    </source>
</evidence>
<evidence type="ECO:0000313" key="3">
    <source>
        <dbReference type="Proteomes" id="UP000094444"/>
    </source>
</evidence>
<dbReference type="InParanoid" id="A0A2P5HIM8"/>
<feature type="region of interest" description="Disordered" evidence="1">
    <location>
        <begin position="128"/>
        <end position="231"/>
    </location>
</feature>